<protein>
    <submittedName>
        <fullName evidence="1">Uncharacterized protein</fullName>
    </submittedName>
</protein>
<accession>A0A9P7E8T2</accession>
<reference evidence="1" key="1">
    <citation type="journal article" date="2020" name="New Phytol.">
        <title>Comparative genomics reveals dynamic genome evolution in host specialist ectomycorrhizal fungi.</title>
        <authorList>
            <person name="Lofgren L.A."/>
            <person name="Nguyen N.H."/>
            <person name="Vilgalys R."/>
            <person name="Ruytinx J."/>
            <person name="Liao H.L."/>
            <person name="Branco S."/>
            <person name="Kuo A."/>
            <person name="LaButti K."/>
            <person name="Lipzen A."/>
            <person name="Andreopoulos W."/>
            <person name="Pangilinan J."/>
            <person name="Riley R."/>
            <person name="Hundley H."/>
            <person name="Na H."/>
            <person name="Barry K."/>
            <person name="Grigoriev I.V."/>
            <person name="Stajich J.E."/>
            <person name="Kennedy P.G."/>
        </authorList>
    </citation>
    <scope>NUCLEOTIDE SEQUENCE</scope>
    <source>
        <strain evidence="1">MN1</strain>
    </source>
</reference>
<keyword evidence="2" id="KW-1185">Reference proteome</keyword>
<proteinExistence type="predicted"/>
<dbReference type="AlphaFoldDB" id="A0A9P7E8T2"/>
<dbReference type="RefSeq" id="XP_041191647.1">
    <property type="nucleotide sequence ID" value="XM_041336059.1"/>
</dbReference>
<dbReference type="EMBL" id="JABBWG010000022">
    <property type="protein sequence ID" value="KAG1814011.1"/>
    <property type="molecule type" value="Genomic_DNA"/>
</dbReference>
<feature type="non-terminal residue" evidence="1">
    <location>
        <position position="1"/>
    </location>
</feature>
<sequence>IPAGIYISVNVDSHRRWKSAISVLSSEESAAWGDTVTLYSPWRLSDAMRELIFCF</sequence>
<evidence type="ECO:0000313" key="1">
    <source>
        <dbReference type="EMBL" id="KAG1814011.1"/>
    </source>
</evidence>
<dbReference type="OrthoDB" id="2664381at2759"/>
<evidence type="ECO:0000313" key="2">
    <source>
        <dbReference type="Proteomes" id="UP000807769"/>
    </source>
</evidence>
<dbReference type="Proteomes" id="UP000807769">
    <property type="component" value="Unassembled WGS sequence"/>
</dbReference>
<gene>
    <name evidence="1" type="ORF">BJ212DRAFT_1365108</name>
</gene>
<comment type="caution">
    <text evidence="1">The sequence shown here is derived from an EMBL/GenBank/DDBJ whole genome shotgun (WGS) entry which is preliminary data.</text>
</comment>
<name>A0A9P7E8T2_9AGAM</name>
<dbReference type="GeneID" id="64630076"/>
<organism evidence="1 2">
    <name type="scientific">Suillus subaureus</name>
    <dbReference type="NCBI Taxonomy" id="48587"/>
    <lineage>
        <taxon>Eukaryota</taxon>
        <taxon>Fungi</taxon>
        <taxon>Dikarya</taxon>
        <taxon>Basidiomycota</taxon>
        <taxon>Agaricomycotina</taxon>
        <taxon>Agaricomycetes</taxon>
        <taxon>Agaricomycetidae</taxon>
        <taxon>Boletales</taxon>
        <taxon>Suillineae</taxon>
        <taxon>Suillaceae</taxon>
        <taxon>Suillus</taxon>
    </lineage>
</organism>